<gene>
    <name evidence="1" type="ORF">TBC1_112142</name>
</gene>
<sequence length="61" mass="6988">MNRCNTYAALVQTGFMFHLSERLVMTSNLDAGYMLSLGPYIRYGIAIGTSFKKKNHENKRK</sequence>
<dbReference type="AlphaFoldDB" id="A0A0S7C591"/>
<dbReference type="Proteomes" id="UP000053091">
    <property type="component" value="Unassembled WGS sequence"/>
</dbReference>
<keyword evidence="2" id="KW-1185">Reference proteome</keyword>
<evidence type="ECO:0000313" key="1">
    <source>
        <dbReference type="EMBL" id="GAP43983.1"/>
    </source>
</evidence>
<evidence type="ECO:0000313" key="2">
    <source>
        <dbReference type="Proteomes" id="UP000053091"/>
    </source>
</evidence>
<organism evidence="1">
    <name type="scientific">Lentimicrobium saccharophilum</name>
    <dbReference type="NCBI Taxonomy" id="1678841"/>
    <lineage>
        <taxon>Bacteria</taxon>
        <taxon>Pseudomonadati</taxon>
        <taxon>Bacteroidota</taxon>
        <taxon>Bacteroidia</taxon>
        <taxon>Bacteroidales</taxon>
        <taxon>Lentimicrobiaceae</taxon>
        <taxon>Lentimicrobium</taxon>
    </lineage>
</organism>
<protein>
    <submittedName>
        <fullName evidence="1">Uncharacterized protein</fullName>
    </submittedName>
</protein>
<dbReference type="STRING" id="1678841.TBC1_112142"/>
<name>A0A0S7C591_9BACT</name>
<accession>A0A0S7C591</accession>
<reference evidence="1" key="1">
    <citation type="journal article" date="2015" name="Genome Announc.">
        <title>Draft Genome Sequence of Bacteroidales Strain TBC1, a Novel Isolate from a Methanogenic Wastewater Treatment System.</title>
        <authorList>
            <person name="Tourlousse D.M."/>
            <person name="Matsuura N."/>
            <person name="Sun L."/>
            <person name="Toyonaga M."/>
            <person name="Kuroda K."/>
            <person name="Ohashi A."/>
            <person name="Cruz R."/>
            <person name="Yamaguchi T."/>
            <person name="Sekiguchi Y."/>
        </authorList>
    </citation>
    <scope>NUCLEOTIDE SEQUENCE [LARGE SCALE GENOMIC DNA]</scope>
    <source>
        <strain evidence="1">TBC1</strain>
    </source>
</reference>
<dbReference type="RefSeq" id="WP_062042015.1">
    <property type="nucleotide sequence ID" value="NZ_DF968182.1"/>
</dbReference>
<proteinExistence type="predicted"/>
<dbReference type="EMBL" id="DF968182">
    <property type="protein sequence ID" value="GAP43983.1"/>
    <property type="molecule type" value="Genomic_DNA"/>
</dbReference>